<sequence>LPATNFRSQRELSSRPAGPTARTQKGEDPSEAQIDALRKQLSEIQASLAVLSRKETDRSNSYPVSSSAGYALSPSISSTAKQVLHHLKVREQDLRLGIAMALQELNLERPDGGKRLPEAEQHYRAVIASLEAMAASHQMTDAVASPGASSGDGSPLGPASPPPVHSRGGSSSRRPLDGDVDPQITRLSVIGNLAALLLEADRPHEALRELDRVLEEGQGPGGG</sequence>
<accession>A0ABQ5S9T0</accession>
<feature type="region of interest" description="Disordered" evidence="1">
    <location>
        <begin position="138"/>
        <end position="181"/>
    </location>
</feature>
<gene>
    <name evidence="2" type="ORF">VaNZ11_009998</name>
</gene>
<keyword evidence="3" id="KW-1185">Reference proteome</keyword>
<reference evidence="2 3" key="1">
    <citation type="journal article" date="2023" name="IScience">
        <title>Expanded male sex-determining region conserved during the evolution of homothallism in the green alga Volvox.</title>
        <authorList>
            <person name="Yamamoto K."/>
            <person name="Matsuzaki R."/>
            <person name="Mahakham W."/>
            <person name="Heman W."/>
            <person name="Sekimoto H."/>
            <person name="Kawachi M."/>
            <person name="Minakuchi Y."/>
            <person name="Toyoda A."/>
            <person name="Nozaki H."/>
        </authorList>
    </citation>
    <scope>NUCLEOTIDE SEQUENCE [LARGE SCALE GENOMIC DNA]</scope>
    <source>
        <strain evidence="2 3">NIES-4468</strain>
    </source>
</reference>
<dbReference type="EMBL" id="BSDZ01000028">
    <property type="protein sequence ID" value="GLI66248.1"/>
    <property type="molecule type" value="Genomic_DNA"/>
</dbReference>
<protein>
    <submittedName>
        <fullName evidence="2">Uncharacterized protein</fullName>
    </submittedName>
</protein>
<proteinExistence type="predicted"/>
<name>A0ABQ5S9T0_9CHLO</name>
<comment type="caution">
    <text evidence="2">The sequence shown here is derived from an EMBL/GenBank/DDBJ whole genome shotgun (WGS) entry which is preliminary data.</text>
</comment>
<dbReference type="Proteomes" id="UP001165090">
    <property type="component" value="Unassembled WGS sequence"/>
</dbReference>
<evidence type="ECO:0000313" key="3">
    <source>
        <dbReference type="Proteomes" id="UP001165090"/>
    </source>
</evidence>
<feature type="non-terminal residue" evidence="2">
    <location>
        <position position="223"/>
    </location>
</feature>
<organism evidence="2 3">
    <name type="scientific">Volvox africanus</name>
    <dbReference type="NCBI Taxonomy" id="51714"/>
    <lineage>
        <taxon>Eukaryota</taxon>
        <taxon>Viridiplantae</taxon>
        <taxon>Chlorophyta</taxon>
        <taxon>core chlorophytes</taxon>
        <taxon>Chlorophyceae</taxon>
        <taxon>CS clade</taxon>
        <taxon>Chlamydomonadales</taxon>
        <taxon>Volvocaceae</taxon>
        <taxon>Volvox</taxon>
    </lineage>
</organism>
<evidence type="ECO:0000313" key="2">
    <source>
        <dbReference type="EMBL" id="GLI66248.1"/>
    </source>
</evidence>
<evidence type="ECO:0000256" key="1">
    <source>
        <dbReference type="SAM" id="MobiDB-lite"/>
    </source>
</evidence>
<feature type="non-terminal residue" evidence="2">
    <location>
        <position position="1"/>
    </location>
</feature>
<feature type="region of interest" description="Disordered" evidence="1">
    <location>
        <begin position="1"/>
        <end position="31"/>
    </location>
</feature>
<feature type="compositionally biased region" description="Low complexity" evidence="1">
    <location>
        <begin position="141"/>
        <end position="157"/>
    </location>
</feature>